<reference evidence="1" key="1">
    <citation type="submission" date="2014-12" db="EMBL/GenBank/DDBJ databases">
        <title>Insight into the proteome of Arion vulgaris.</title>
        <authorList>
            <person name="Aradska J."/>
            <person name="Bulat T."/>
            <person name="Smidak R."/>
            <person name="Sarate P."/>
            <person name="Gangsoo J."/>
            <person name="Sialana F."/>
            <person name="Bilban M."/>
            <person name="Lubec G."/>
        </authorList>
    </citation>
    <scope>NUCLEOTIDE SEQUENCE</scope>
    <source>
        <tissue evidence="1">Skin</tissue>
    </source>
</reference>
<sequence length="77" mass="9102">MTPYVTVKYFSQGHFNGYKNPQQQTGGEYFYHKSIISQMFFSLAIFINVSKHFNQQQFHCFNAVQTCSNVYDKFVLK</sequence>
<gene>
    <name evidence="1" type="primary">ORF85051</name>
</gene>
<organism evidence="1">
    <name type="scientific">Arion vulgaris</name>
    <dbReference type="NCBI Taxonomy" id="1028688"/>
    <lineage>
        <taxon>Eukaryota</taxon>
        <taxon>Metazoa</taxon>
        <taxon>Spiralia</taxon>
        <taxon>Lophotrochozoa</taxon>
        <taxon>Mollusca</taxon>
        <taxon>Gastropoda</taxon>
        <taxon>Heterobranchia</taxon>
        <taxon>Euthyneura</taxon>
        <taxon>Panpulmonata</taxon>
        <taxon>Eupulmonata</taxon>
        <taxon>Stylommatophora</taxon>
        <taxon>Helicina</taxon>
        <taxon>Arionoidea</taxon>
        <taxon>Arionidae</taxon>
        <taxon>Arion</taxon>
    </lineage>
</organism>
<name>A0A0B6ZWU4_9EUPU</name>
<protein>
    <submittedName>
        <fullName evidence="1">Uncharacterized protein</fullName>
    </submittedName>
</protein>
<evidence type="ECO:0000313" key="1">
    <source>
        <dbReference type="EMBL" id="CEK73044.1"/>
    </source>
</evidence>
<proteinExistence type="predicted"/>
<dbReference type="EMBL" id="HACG01026179">
    <property type="protein sequence ID" value="CEK73044.1"/>
    <property type="molecule type" value="Transcribed_RNA"/>
</dbReference>
<dbReference type="AlphaFoldDB" id="A0A0B6ZWU4"/>
<accession>A0A0B6ZWU4</accession>